<evidence type="ECO:0000256" key="8">
    <source>
        <dbReference type="ARBA" id="ARBA00022989"/>
    </source>
</evidence>
<feature type="region of interest" description="Disordered" evidence="11">
    <location>
        <begin position="1036"/>
        <end position="1060"/>
    </location>
</feature>
<feature type="transmembrane region" description="Helical" evidence="12">
    <location>
        <begin position="288"/>
        <end position="309"/>
    </location>
</feature>
<feature type="compositionally biased region" description="Polar residues" evidence="11">
    <location>
        <begin position="708"/>
        <end position="721"/>
    </location>
</feature>
<feature type="transmembrane region" description="Helical" evidence="12">
    <location>
        <begin position="444"/>
        <end position="461"/>
    </location>
</feature>
<feature type="domain" description="Amino acid transporter transmembrane" evidence="13">
    <location>
        <begin position="101"/>
        <end position="493"/>
    </location>
</feature>
<evidence type="ECO:0000259" key="15">
    <source>
        <dbReference type="Pfam" id="PF24419"/>
    </source>
</evidence>
<keyword evidence="7" id="KW-0029">Amino-acid transport</keyword>
<comment type="similarity">
    <text evidence="2">Belongs to the amino acid/polyamine transporter 2 family.</text>
</comment>
<comment type="subcellular location">
    <subcellularLocation>
        <location evidence="1">Membrane</location>
        <topology evidence="1">Multi-pass membrane protein</topology>
    </subcellularLocation>
</comment>
<evidence type="ECO:0000259" key="14">
    <source>
        <dbReference type="Pfam" id="PF16575"/>
    </source>
</evidence>
<dbReference type="GO" id="GO:0016020">
    <property type="term" value="C:membrane"/>
    <property type="evidence" value="ECO:0007669"/>
    <property type="project" value="UniProtKB-SubCell"/>
</dbReference>
<keyword evidence="6 12" id="KW-0812">Transmembrane</keyword>
<dbReference type="SUPFAM" id="SSF52540">
    <property type="entry name" value="P-loop containing nucleoside triphosphate hydrolases"/>
    <property type="match status" value="1"/>
</dbReference>
<dbReference type="PANTHER" id="PTHR22950:SF458">
    <property type="entry name" value="SODIUM-COUPLED NEUTRAL AMINO ACID TRANSPORTER 11-RELATED"/>
    <property type="match status" value="1"/>
</dbReference>
<evidence type="ECO:0000256" key="9">
    <source>
        <dbReference type="ARBA" id="ARBA00023136"/>
    </source>
</evidence>
<dbReference type="Pfam" id="PF01490">
    <property type="entry name" value="Aa_trans"/>
    <property type="match status" value="1"/>
</dbReference>
<evidence type="ECO:0000256" key="6">
    <source>
        <dbReference type="ARBA" id="ARBA00022692"/>
    </source>
</evidence>
<keyword evidence="17" id="KW-1185">Reference proteome</keyword>
<evidence type="ECO:0000259" key="13">
    <source>
        <dbReference type="Pfam" id="PF01490"/>
    </source>
</evidence>
<feature type="region of interest" description="Disordered" evidence="11">
    <location>
        <begin position="46"/>
        <end position="96"/>
    </location>
</feature>
<dbReference type="Pfam" id="PF24419">
    <property type="entry name" value="Cupin_NOL9"/>
    <property type="match status" value="1"/>
</dbReference>
<keyword evidence="8 12" id="KW-1133">Transmembrane helix</keyword>
<evidence type="ECO:0000256" key="5">
    <source>
        <dbReference type="ARBA" id="ARBA00022448"/>
    </source>
</evidence>
<comment type="caution">
    <text evidence="16">The sequence shown here is derived from an EMBL/GenBank/DDBJ whole genome shotgun (WGS) entry which is preliminary data.</text>
</comment>
<evidence type="ECO:0000313" key="16">
    <source>
        <dbReference type="EMBL" id="KAJ2779277.1"/>
    </source>
</evidence>
<keyword evidence="5" id="KW-0813">Transport</keyword>
<dbReference type="InterPro" id="IPR013057">
    <property type="entry name" value="AA_transpt_TM"/>
</dbReference>
<feature type="transmembrane region" description="Helical" evidence="12">
    <location>
        <begin position="373"/>
        <end position="393"/>
    </location>
</feature>
<proteinExistence type="inferred from homology"/>
<dbReference type="OrthoDB" id="2405412at2759"/>
<feature type="transmembrane region" description="Helical" evidence="12">
    <location>
        <begin position="330"/>
        <end position="353"/>
    </location>
</feature>
<dbReference type="InterPro" id="IPR027417">
    <property type="entry name" value="P-loop_NTPase"/>
</dbReference>
<dbReference type="InterPro" id="IPR057573">
    <property type="entry name" value="NOL9_N"/>
</dbReference>
<feature type="transmembrane region" description="Helical" evidence="12">
    <location>
        <begin position="254"/>
        <end position="276"/>
    </location>
</feature>
<dbReference type="Pfam" id="PF16575">
    <property type="entry name" value="CLP1_P"/>
    <property type="match status" value="1"/>
</dbReference>
<feature type="compositionally biased region" description="Basic and acidic residues" evidence="11">
    <location>
        <begin position="57"/>
        <end position="73"/>
    </location>
</feature>
<feature type="transmembrane region" description="Helical" evidence="12">
    <location>
        <begin position="108"/>
        <end position="126"/>
    </location>
</feature>
<protein>
    <recommendedName>
        <fullName evidence="4">Polynucleotide 5'-hydroxyl-kinase GRC3</fullName>
    </recommendedName>
    <alternativeName>
        <fullName evidence="10">Polynucleotide 5'-hydroxyl-kinase NOL9</fullName>
    </alternativeName>
    <alternativeName>
        <fullName evidence="3">Polynucleotide 5'-hydroxyl-kinase grc3</fullName>
    </alternativeName>
</protein>
<evidence type="ECO:0000256" key="4">
    <source>
        <dbReference type="ARBA" id="ARBA00019824"/>
    </source>
</evidence>
<evidence type="ECO:0000256" key="1">
    <source>
        <dbReference type="ARBA" id="ARBA00004141"/>
    </source>
</evidence>
<dbReference type="EMBL" id="JANBUM010000306">
    <property type="protein sequence ID" value="KAJ2779277.1"/>
    <property type="molecule type" value="Genomic_DNA"/>
</dbReference>
<dbReference type="Gene3D" id="3.40.50.300">
    <property type="entry name" value="P-loop containing nucleotide triphosphate hydrolases"/>
    <property type="match status" value="1"/>
</dbReference>
<evidence type="ECO:0000256" key="7">
    <source>
        <dbReference type="ARBA" id="ARBA00022970"/>
    </source>
</evidence>
<feature type="compositionally biased region" description="Basic and acidic residues" evidence="11">
    <location>
        <begin position="9"/>
        <end position="28"/>
    </location>
</feature>
<organism evidence="16 17">
    <name type="scientific">Coemansia interrupta</name>
    <dbReference type="NCBI Taxonomy" id="1126814"/>
    <lineage>
        <taxon>Eukaryota</taxon>
        <taxon>Fungi</taxon>
        <taxon>Fungi incertae sedis</taxon>
        <taxon>Zoopagomycota</taxon>
        <taxon>Kickxellomycotina</taxon>
        <taxon>Kickxellomycetes</taxon>
        <taxon>Kickxellales</taxon>
        <taxon>Kickxellaceae</taxon>
        <taxon>Coemansia</taxon>
    </lineage>
</organism>
<feature type="region of interest" description="Disordered" evidence="11">
    <location>
        <begin position="1"/>
        <end position="31"/>
    </location>
</feature>
<dbReference type="GO" id="GO:0005783">
    <property type="term" value="C:endoplasmic reticulum"/>
    <property type="evidence" value="ECO:0007669"/>
    <property type="project" value="TreeGrafter"/>
</dbReference>
<evidence type="ECO:0000256" key="2">
    <source>
        <dbReference type="ARBA" id="ARBA00008066"/>
    </source>
</evidence>
<feature type="transmembrane region" description="Helical" evidence="12">
    <location>
        <begin position="473"/>
        <end position="493"/>
    </location>
</feature>
<feature type="transmembrane region" description="Helical" evidence="12">
    <location>
        <begin position="414"/>
        <end position="438"/>
    </location>
</feature>
<feature type="transmembrane region" description="Helical" evidence="12">
    <location>
        <begin position="219"/>
        <end position="242"/>
    </location>
</feature>
<evidence type="ECO:0000313" key="17">
    <source>
        <dbReference type="Proteomes" id="UP001140172"/>
    </source>
</evidence>
<feature type="transmembrane region" description="Helical" evidence="12">
    <location>
        <begin position="176"/>
        <end position="199"/>
    </location>
</feature>
<name>A0A9W8H8N9_9FUNG</name>
<evidence type="ECO:0000256" key="12">
    <source>
        <dbReference type="SAM" id="Phobius"/>
    </source>
</evidence>
<feature type="region of interest" description="Disordered" evidence="11">
    <location>
        <begin position="705"/>
        <end position="729"/>
    </location>
</feature>
<dbReference type="GO" id="GO:0015179">
    <property type="term" value="F:L-amino acid transmembrane transporter activity"/>
    <property type="evidence" value="ECO:0007669"/>
    <property type="project" value="TreeGrafter"/>
</dbReference>
<feature type="domain" description="NOL9 N-terminal" evidence="15">
    <location>
        <begin position="545"/>
        <end position="606"/>
    </location>
</feature>
<evidence type="ECO:0000256" key="11">
    <source>
        <dbReference type="SAM" id="MobiDB-lite"/>
    </source>
</evidence>
<evidence type="ECO:0000256" key="3">
    <source>
        <dbReference type="ARBA" id="ARBA00018706"/>
    </source>
</evidence>
<dbReference type="PANTHER" id="PTHR22950">
    <property type="entry name" value="AMINO ACID TRANSPORTER"/>
    <property type="match status" value="1"/>
</dbReference>
<sequence>MFNNSKAGGGHERVATSDAEADARESHDSGSVLSFTDYVDTRLDELGWSSERRRKHSSESEPGQRSDSLDDSIRMSSLGESSRSREAGSPPPQEFLDATSGASMLSSFFNLTNAIVGAGVIGLPYAMQQAGLVVGIIMIIVLAMLVDWTLQILALNSKLSGRRTYQGLVEHCFGRWGLLANSFFQGAMAGGGMASFIVIVGDTLPHVLGALFPGVAQSAFGRVVFSRRFVVAFFVVCLAYPLSLYRDVGKLGKTSAFAVVAMCTIIVAVVVEGARVDKSLKHAPGSPVVLANTGVFQAVGVITFAFVCHHNSFMIYGSLRKPTLNRYFEVIHISTVIATVVSVVIGMFGYIYFREKTQGNILNNFPQDSLLINIARFLFALNMITTFPMETLVAREVVDVLWFRDKPFSMKRHVAITTVLCAGGLVVGETVCNLGVLLELTGGLSASFLAFILPSACYIKLSSAPLVSLKTLPHWVCMCFGVTVMVLSTVLSIRHAIAAGDAQGSCWGDIGSQCMLVERKDQAKELLLTAAGSDLAIGERYGAVIEIPENQTIVFQGIIDICVLQGTVSVYEYIMSKGTQWKRVYSPSSHPLLSIKASGASSRRQKLKDRSEDAHVDSDILEMQRLWDERLEHNKEAARPGSAVVAIRSVCCGLEEIGNVAPLYRNVFKIEPLAKRYASSRPKGAPKRKLGMARSNSAARIKKLALDSQGTQDATAGTSSADDGDGMAVDTDAEVANSDGIDQYQALAEQCAAEENALIEAIGLPSFTPVSYITPDLQLLQAPRDWVETLDLASKTSVQLDNQFEPMHPVYVLAGSQGQGKSTFSRQLINRLLSRYGRMFFIEADLGQPELSPPGSLSLTMITDPLLGPPFTHTSFVEPYHAVYMGMLSPKNNPGRYVLAVQRLVSVYRDYISSERARRVKSGDSDAASFSTAQEVDLQTIPLVVNTQGWLKGLGLDLHYSLCQAVRPTNYIQMYDPASQAGYDGDLGRQAPGDIASLIDFSSITDQPPRMTWVSAMGYDRASQVLLEKPAAAVGAAASGTDDGDNDESDNGVVTGGANEQSARKGFKLVPRDMRDLSLISHFYLSGKSSSSQQPWNAALRQIESAIWSMRTPLAAQRPLAVPWSDLVIWLGDEDVPPSQLLRSLNGAVVGVIAVASAPSSSGHMWSEDEIRGLYLGGKGISDQGAVRLSEPGSRVLLRAASEEEPEHGRSAGSGLGVNGLPQIVYGHPSADSTTFLSHALVRSVDPADGRLHILLPPLIGGGESMKALNRIIGIFRGPGPAAAGVELPVWAMTNGGYGERAIGLSAAHGTGTGVPLGAKEAPYISVEYDAGVGASTKRTGGALLRRSLQ</sequence>
<keyword evidence="9 12" id="KW-0472">Membrane</keyword>
<dbReference type="InterPro" id="IPR032319">
    <property type="entry name" value="CLP1_P"/>
</dbReference>
<gene>
    <name evidence="16" type="ORF">GGI15_003924</name>
</gene>
<feature type="transmembrane region" description="Helical" evidence="12">
    <location>
        <begin position="132"/>
        <end position="155"/>
    </location>
</feature>
<accession>A0A9W8H8N9</accession>
<reference evidence="16" key="1">
    <citation type="submission" date="2022-07" db="EMBL/GenBank/DDBJ databases">
        <title>Phylogenomic reconstructions and comparative analyses of Kickxellomycotina fungi.</title>
        <authorList>
            <person name="Reynolds N.K."/>
            <person name="Stajich J.E."/>
            <person name="Barry K."/>
            <person name="Grigoriev I.V."/>
            <person name="Crous P."/>
            <person name="Smith M.E."/>
        </authorList>
    </citation>
    <scope>NUCLEOTIDE SEQUENCE</scope>
    <source>
        <strain evidence="16">BCRC 34489</strain>
    </source>
</reference>
<evidence type="ECO:0000256" key="10">
    <source>
        <dbReference type="ARBA" id="ARBA00071212"/>
    </source>
</evidence>
<feature type="domain" description="Clp1 P-loop" evidence="14">
    <location>
        <begin position="815"/>
        <end position="916"/>
    </location>
</feature>
<dbReference type="Proteomes" id="UP001140172">
    <property type="component" value="Unassembled WGS sequence"/>
</dbReference>